<dbReference type="EMBL" id="PVUB01000002">
    <property type="protein sequence ID" value="PRZ26493.1"/>
    <property type="molecule type" value="Genomic_DNA"/>
</dbReference>
<keyword evidence="4" id="KW-1185">Reference proteome</keyword>
<dbReference type="Proteomes" id="UP000237771">
    <property type="component" value="Unassembled WGS sequence"/>
</dbReference>
<gene>
    <name evidence="1" type="ORF">BC624_102467</name>
    <name evidence="2" type="ORF">SAMN05443373_10664</name>
</gene>
<dbReference type="RefSeq" id="WP_072943529.1">
    <property type="nucleotide sequence ID" value="NZ_FQWO01000006.1"/>
</dbReference>
<dbReference type="STRING" id="280093.SAMN05443373_10664"/>
<dbReference type="EMBL" id="FQWO01000006">
    <property type="protein sequence ID" value="SHH01428.1"/>
    <property type="molecule type" value="Genomic_DNA"/>
</dbReference>
<evidence type="ECO:0000313" key="4">
    <source>
        <dbReference type="Proteomes" id="UP000237771"/>
    </source>
</evidence>
<reference evidence="2" key="1">
    <citation type="submission" date="2016-11" db="EMBL/GenBank/DDBJ databases">
        <authorList>
            <person name="Jaros S."/>
            <person name="Januszkiewicz K."/>
            <person name="Wedrychowicz H."/>
        </authorList>
    </citation>
    <scope>NUCLEOTIDE SEQUENCE [LARGE SCALE GENOMIC DNA]</scope>
    <source>
        <strain evidence="2">DSM 19729</strain>
    </source>
</reference>
<accession>A0A1M5PI74</accession>
<evidence type="ECO:0000313" key="3">
    <source>
        <dbReference type="Proteomes" id="UP000184384"/>
    </source>
</evidence>
<dbReference type="Proteomes" id="UP000184384">
    <property type="component" value="Unassembled WGS sequence"/>
</dbReference>
<reference evidence="1 4" key="3">
    <citation type="submission" date="2018-03" db="EMBL/GenBank/DDBJ databases">
        <title>Genomic Encyclopedia of Archaeal and Bacterial Type Strains, Phase II (KMG-II): from individual species to whole genera.</title>
        <authorList>
            <person name="Goeker M."/>
        </authorList>
    </citation>
    <scope>NUCLEOTIDE SEQUENCE [LARGE SCALE GENOMIC DNA]</scope>
    <source>
        <strain evidence="1 4">DSM 17797</strain>
    </source>
</reference>
<name>A0A1M5PI74_9FLAO</name>
<evidence type="ECO:0000313" key="2">
    <source>
        <dbReference type="EMBL" id="SHH01428.1"/>
    </source>
</evidence>
<organism evidence="2 3">
    <name type="scientific">Flavobacterium granuli</name>
    <dbReference type="NCBI Taxonomy" id="280093"/>
    <lineage>
        <taxon>Bacteria</taxon>
        <taxon>Pseudomonadati</taxon>
        <taxon>Bacteroidota</taxon>
        <taxon>Flavobacteriia</taxon>
        <taxon>Flavobacteriales</taxon>
        <taxon>Flavobacteriaceae</taxon>
        <taxon>Flavobacterium</taxon>
    </lineage>
</organism>
<dbReference type="OrthoDB" id="1431099at2"/>
<reference evidence="3" key="2">
    <citation type="submission" date="2016-11" db="EMBL/GenBank/DDBJ databases">
        <authorList>
            <person name="Varghese N."/>
            <person name="Submissions S."/>
        </authorList>
    </citation>
    <scope>NUCLEOTIDE SEQUENCE [LARGE SCALE GENOMIC DNA]</scope>
    <source>
        <strain evidence="3">DSM 19729</strain>
    </source>
</reference>
<dbReference type="AlphaFoldDB" id="A0A1M5PI74"/>
<sequence length="246" mass="27848">MLKYHISALFVFLVAQVGFSQSERIIRGKVVQEQFALGKVEVANFNSKETTITNAAGEFSILVKKGDELVFVSKNHIIKKIVMDQNTLDKNNLLIQLVLKPEELEEVLITTMPSIQLELDSPYEQEKLSELAIKKAARDPKIIGVNNGTIENGMNFMRIGGLLFGLFAKEKEKVRKKIPPIPFTSLAKSSCDQKFYTETLKLKPDEIELFLQFCDADPKSKTLLESSTVLSMMDFLMSKHLEFKKL</sequence>
<evidence type="ECO:0000313" key="1">
    <source>
        <dbReference type="EMBL" id="PRZ26493.1"/>
    </source>
</evidence>
<protein>
    <recommendedName>
        <fullName evidence="5">CarboxypepD_reg-like domain-containing protein</fullName>
    </recommendedName>
</protein>
<evidence type="ECO:0008006" key="5">
    <source>
        <dbReference type="Google" id="ProtNLM"/>
    </source>
</evidence>
<proteinExistence type="predicted"/>